<accession>A0A0V0QPD1</accession>
<evidence type="ECO:0000256" key="6">
    <source>
        <dbReference type="ARBA" id="ARBA00022840"/>
    </source>
</evidence>
<keyword evidence="5 9" id="KW-0418">Kinase</keyword>
<feature type="coiled-coil region" evidence="7">
    <location>
        <begin position="1"/>
        <end position="28"/>
    </location>
</feature>
<gene>
    <name evidence="9" type="ORF">PPERSA_12151</name>
</gene>
<evidence type="ECO:0000313" key="10">
    <source>
        <dbReference type="Proteomes" id="UP000054937"/>
    </source>
</evidence>
<dbReference type="EMBL" id="LDAU01000123">
    <property type="protein sequence ID" value="KRX03946.1"/>
    <property type="molecule type" value="Genomic_DNA"/>
</dbReference>
<keyword evidence="6" id="KW-0067">ATP-binding</keyword>
<dbReference type="OMA" id="QEFACKT"/>
<dbReference type="PANTHER" id="PTHR24349">
    <property type="entry name" value="SERINE/THREONINE-PROTEIN KINASE"/>
    <property type="match status" value="1"/>
</dbReference>
<comment type="caution">
    <text evidence="9">The sequence shown here is derived from an EMBL/GenBank/DDBJ whole genome shotgun (WGS) entry which is preliminary data.</text>
</comment>
<dbReference type="FunFam" id="1.10.510.10:FF:000571">
    <property type="entry name" value="Maternal embryonic leucine zipper kinase"/>
    <property type="match status" value="1"/>
</dbReference>
<evidence type="ECO:0000259" key="8">
    <source>
        <dbReference type="PROSITE" id="PS50011"/>
    </source>
</evidence>
<protein>
    <submittedName>
        <fullName evidence="9">Protein kinase-like domain</fullName>
    </submittedName>
</protein>
<evidence type="ECO:0000256" key="1">
    <source>
        <dbReference type="ARBA" id="ARBA00011245"/>
    </source>
</evidence>
<feature type="domain" description="Protein kinase" evidence="8">
    <location>
        <begin position="51"/>
        <end position="315"/>
    </location>
</feature>
<sequence>MEKRRRKIEKLKEQLNIETNMHLKISEEEQLRREKLEEQCIFYDKNYEEQYLELNILGEGCVGQVKKVQKISNNKYFASKMVHTNDEEKVNQIIEEFLNCKKLEHPNIVKVYELHIDTNNEKIYTIMEYIAAKQMFSVIHRIKSFNENIASNIFKQILLGIKYMHEQGVCHRDLKPNNILVNEDGLCVKITDFNISKFGENKKKTLFDQQDTVKMWTYTGTVAFTAPEVFDGQYNQGVDLWSAGVVLYCMLSGVQPFESEYVKDLIYKIQNDEVKLAGPVWDNISKDAKQLISLLLQKNPKNRPTINKALLHPFITKKQNSSPLTDLAFQNMKSNLQKLLTKYGAFQELVKIIY</sequence>
<keyword evidence="2" id="KW-0723">Serine/threonine-protein kinase</keyword>
<evidence type="ECO:0000256" key="2">
    <source>
        <dbReference type="ARBA" id="ARBA00022527"/>
    </source>
</evidence>
<dbReference type="InParanoid" id="A0A0V0QPD1"/>
<proteinExistence type="predicted"/>
<evidence type="ECO:0000256" key="7">
    <source>
        <dbReference type="SAM" id="Coils"/>
    </source>
</evidence>
<dbReference type="GO" id="GO:0005524">
    <property type="term" value="F:ATP binding"/>
    <property type="evidence" value="ECO:0007669"/>
    <property type="project" value="UniProtKB-KW"/>
</dbReference>
<evidence type="ECO:0000256" key="3">
    <source>
        <dbReference type="ARBA" id="ARBA00022679"/>
    </source>
</evidence>
<evidence type="ECO:0000256" key="4">
    <source>
        <dbReference type="ARBA" id="ARBA00022741"/>
    </source>
</evidence>
<keyword evidence="7" id="KW-0175">Coiled coil</keyword>
<evidence type="ECO:0000313" key="9">
    <source>
        <dbReference type="EMBL" id="KRX03946.1"/>
    </source>
</evidence>
<dbReference type="PROSITE" id="PS50011">
    <property type="entry name" value="PROTEIN_KINASE_DOM"/>
    <property type="match status" value="1"/>
</dbReference>
<dbReference type="PROSITE" id="PS00108">
    <property type="entry name" value="PROTEIN_KINASE_ST"/>
    <property type="match status" value="1"/>
</dbReference>
<dbReference type="InterPro" id="IPR011009">
    <property type="entry name" value="Kinase-like_dom_sf"/>
</dbReference>
<organism evidence="9 10">
    <name type="scientific">Pseudocohnilembus persalinus</name>
    <name type="common">Ciliate</name>
    <dbReference type="NCBI Taxonomy" id="266149"/>
    <lineage>
        <taxon>Eukaryota</taxon>
        <taxon>Sar</taxon>
        <taxon>Alveolata</taxon>
        <taxon>Ciliophora</taxon>
        <taxon>Intramacronucleata</taxon>
        <taxon>Oligohymenophorea</taxon>
        <taxon>Scuticociliatia</taxon>
        <taxon>Philasterida</taxon>
        <taxon>Pseudocohnilembidae</taxon>
        <taxon>Pseudocohnilembus</taxon>
    </lineage>
</organism>
<name>A0A0V0QPD1_PSEPJ</name>
<dbReference type="InterPro" id="IPR000719">
    <property type="entry name" value="Prot_kinase_dom"/>
</dbReference>
<dbReference type="SUPFAM" id="SSF56112">
    <property type="entry name" value="Protein kinase-like (PK-like)"/>
    <property type="match status" value="1"/>
</dbReference>
<dbReference type="OrthoDB" id="286663at2759"/>
<dbReference type="InterPro" id="IPR050205">
    <property type="entry name" value="CDPK_Ser/Thr_kinases"/>
</dbReference>
<reference evidence="9 10" key="1">
    <citation type="journal article" date="2015" name="Sci. Rep.">
        <title>Genome of the facultative scuticociliatosis pathogen Pseudocohnilembus persalinus provides insight into its virulence through horizontal gene transfer.</title>
        <authorList>
            <person name="Xiong J."/>
            <person name="Wang G."/>
            <person name="Cheng J."/>
            <person name="Tian M."/>
            <person name="Pan X."/>
            <person name="Warren A."/>
            <person name="Jiang C."/>
            <person name="Yuan D."/>
            <person name="Miao W."/>
        </authorList>
    </citation>
    <scope>NUCLEOTIDE SEQUENCE [LARGE SCALE GENOMIC DNA]</scope>
    <source>
        <strain evidence="9">36N120E</strain>
    </source>
</reference>
<dbReference type="SMART" id="SM00220">
    <property type="entry name" value="S_TKc"/>
    <property type="match status" value="1"/>
</dbReference>
<comment type="subunit">
    <text evidence="1">Monomer.</text>
</comment>
<evidence type="ECO:0000256" key="5">
    <source>
        <dbReference type="ARBA" id="ARBA00022777"/>
    </source>
</evidence>
<dbReference type="Gene3D" id="1.10.510.10">
    <property type="entry name" value="Transferase(Phosphotransferase) domain 1"/>
    <property type="match status" value="1"/>
</dbReference>
<dbReference type="AlphaFoldDB" id="A0A0V0QPD1"/>
<keyword evidence="4" id="KW-0547">Nucleotide-binding</keyword>
<dbReference type="Proteomes" id="UP000054937">
    <property type="component" value="Unassembled WGS sequence"/>
</dbReference>
<dbReference type="Pfam" id="PF00069">
    <property type="entry name" value="Pkinase"/>
    <property type="match status" value="1"/>
</dbReference>
<dbReference type="GO" id="GO:0004674">
    <property type="term" value="F:protein serine/threonine kinase activity"/>
    <property type="evidence" value="ECO:0007669"/>
    <property type="project" value="UniProtKB-KW"/>
</dbReference>
<dbReference type="InterPro" id="IPR008271">
    <property type="entry name" value="Ser/Thr_kinase_AS"/>
</dbReference>
<keyword evidence="10" id="KW-1185">Reference proteome</keyword>
<keyword evidence="3" id="KW-0808">Transferase</keyword>